<comment type="caution">
    <text evidence="1">The sequence shown here is derived from an EMBL/GenBank/DDBJ whole genome shotgun (WGS) entry which is preliminary data.</text>
</comment>
<dbReference type="AlphaFoldDB" id="A0A7U7ERG5"/>
<protein>
    <submittedName>
        <fullName evidence="1">Uncharacterized protein</fullName>
    </submittedName>
</protein>
<gene>
    <name evidence="1" type="ORF">PSEWESI4_04128</name>
</gene>
<organism evidence="1 2">
    <name type="scientific">Zestomonas carbonaria</name>
    <dbReference type="NCBI Taxonomy" id="2762745"/>
    <lineage>
        <taxon>Bacteria</taxon>
        <taxon>Pseudomonadati</taxon>
        <taxon>Pseudomonadota</taxon>
        <taxon>Gammaproteobacteria</taxon>
        <taxon>Pseudomonadales</taxon>
        <taxon>Pseudomonadaceae</taxon>
        <taxon>Zestomonas</taxon>
    </lineage>
</organism>
<dbReference type="EMBL" id="CAJFCI010000079">
    <property type="protein sequence ID" value="CAD5109814.1"/>
    <property type="molecule type" value="Genomic_DNA"/>
</dbReference>
<proteinExistence type="predicted"/>
<accession>A0A7U7ERG5</accession>
<evidence type="ECO:0000313" key="2">
    <source>
        <dbReference type="Proteomes" id="UP000583387"/>
    </source>
</evidence>
<dbReference type="Proteomes" id="UP000583387">
    <property type="component" value="Unassembled WGS sequence"/>
</dbReference>
<sequence length="79" mass="9225">MSDYQITLHRDEILLANLTVSPARYVEMVALLRERFPQSEGFSLHIQRRRELRRVLEQSPEGLRLLGIVYSHEEVPGHA</sequence>
<dbReference type="RefSeq" id="WP_187673124.1">
    <property type="nucleotide sequence ID" value="NZ_CAJFCI010000079.1"/>
</dbReference>
<name>A0A7U7ERG5_9GAMM</name>
<reference evidence="1 2" key="1">
    <citation type="submission" date="2020-08" db="EMBL/GenBank/DDBJ databases">
        <authorList>
            <person name="Criscuolo A."/>
        </authorList>
    </citation>
    <scope>NUCLEOTIDE SEQUENCE [LARGE SCALE GENOMIC DNA]</scope>
    <source>
        <strain evidence="1">CIP111764</strain>
    </source>
</reference>
<keyword evidence="2" id="KW-1185">Reference proteome</keyword>
<evidence type="ECO:0000313" key="1">
    <source>
        <dbReference type="EMBL" id="CAD5109814.1"/>
    </source>
</evidence>